<accession>A0A0F9MSD8</accession>
<evidence type="ECO:0000313" key="1">
    <source>
        <dbReference type="EMBL" id="KKM72147.1"/>
    </source>
</evidence>
<gene>
    <name evidence="1" type="ORF">LCGC14_1423490</name>
</gene>
<reference evidence="1" key="1">
    <citation type="journal article" date="2015" name="Nature">
        <title>Complex archaea that bridge the gap between prokaryotes and eukaryotes.</title>
        <authorList>
            <person name="Spang A."/>
            <person name="Saw J.H."/>
            <person name="Jorgensen S.L."/>
            <person name="Zaremba-Niedzwiedzka K."/>
            <person name="Martijn J."/>
            <person name="Lind A.E."/>
            <person name="van Eijk R."/>
            <person name="Schleper C."/>
            <person name="Guy L."/>
            <person name="Ettema T.J."/>
        </authorList>
    </citation>
    <scope>NUCLEOTIDE SEQUENCE</scope>
</reference>
<organism evidence="1">
    <name type="scientific">marine sediment metagenome</name>
    <dbReference type="NCBI Taxonomy" id="412755"/>
    <lineage>
        <taxon>unclassified sequences</taxon>
        <taxon>metagenomes</taxon>
        <taxon>ecological metagenomes</taxon>
    </lineage>
</organism>
<dbReference type="EMBL" id="LAZR01009522">
    <property type="protein sequence ID" value="KKM72147.1"/>
    <property type="molecule type" value="Genomic_DNA"/>
</dbReference>
<proteinExistence type="predicted"/>
<dbReference type="AlphaFoldDB" id="A0A0F9MSD8"/>
<sequence>MYDTYGILVMKENKNIMLKAESSHLQEFGKKKDHIPYRKAIIRELMTIGEEVVESCGEYYKMRDFINNDYIPAIKRRIEIIKKKHNGLHYDNLNADTIFKNLNKKQKLKAQVLKRIEDIANKNSISDFNQILDLYMIILAIQDFALGGNAEEIADNLNAVPSSILYTAKHVFMNQDLYSIRFYNSRNLKKDILSIAEDVNNGKIRKSN</sequence>
<protein>
    <submittedName>
        <fullName evidence="1">Uncharacterized protein</fullName>
    </submittedName>
</protein>
<name>A0A0F9MSD8_9ZZZZ</name>
<comment type="caution">
    <text evidence="1">The sequence shown here is derived from an EMBL/GenBank/DDBJ whole genome shotgun (WGS) entry which is preliminary data.</text>
</comment>